<dbReference type="InterPro" id="IPR036291">
    <property type="entry name" value="NAD(P)-bd_dom_sf"/>
</dbReference>
<keyword evidence="1" id="KW-0560">Oxidoreductase</keyword>
<reference evidence="4 5" key="1">
    <citation type="submission" date="2019-02" db="EMBL/GenBank/DDBJ databases">
        <title>Paenibacillus sp. nov., isolated from surface-sterilized tissue of Thalictrum simplex L.</title>
        <authorList>
            <person name="Tuo L."/>
        </authorList>
    </citation>
    <scope>NUCLEOTIDE SEQUENCE [LARGE SCALE GENOMIC DNA]</scope>
    <source>
        <strain evidence="4 5">N2SHLJ1</strain>
    </source>
</reference>
<organism evidence="4 5">
    <name type="scientific">Paenibacillus thalictri</name>
    <dbReference type="NCBI Taxonomy" id="2527873"/>
    <lineage>
        <taxon>Bacteria</taxon>
        <taxon>Bacillati</taxon>
        <taxon>Bacillota</taxon>
        <taxon>Bacilli</taxon>
        <taxon>Bacillales</taxon>
        <taxon>Paenibacillaceae</taxon>
        <taxon>Paenibacillus</taxon>
    </lineage>
</organism>
<comment type="caution">
    <text evidence="4">The sequence shown here is derived from an EMBL/GenBank/DDBJ whole genome shotgun (WGS) entry which is preliminary data.</text>
</comment>
<dbReference type="SUPFAM" id="SSF51735">
    <property type="entry name" value="NAD(P)-binding Rossmann-fold domains"/>
    <property type="match status" value="1"/>
</dbReference>
<protein>
    <submittedName>
        <fullName evidence="4">Gfo/Idh/MocA family oxidoreductase</fullName>
    </submittedName>
</protein>
<evidence type="ECO:0000256" key="1">
    <source>
        <dbReference type="ARBA" id="ARBA00023002"/>
    </source>
</evidence>
<dbReference type="PANTHER" id="PTHR43818:SF11">
    <property type="entry name" value="BCDNA.GH03377"/>
    <property type="match status" value="1"/>
</dbReference>
<evidence type="ECO:0000313" key="4">
    <source>
        <dbReference type="EMBL" id="TBL77905.1"/>
    </source>
</evidence>
<dbReference type="Pfam" id="PF01408">
    <property type="entry name" value="GFO_IDH_MocA"/>
    <property type="match status" value="1"/>
</dbReference>
<evidence type="ECO:0000259" key="2">
    <source>
        <dbReference type="Pfam" id="PF01408"/>
    </source>
</evidence>
<sequence>MQQAQVRIGMIGYKFMGKAHSNAYRQVPFFYGGSAVPVLQAISGRDAEEAGAAARQLGWAEVETDWRRLIERDDIDVVDIATPNHMHAEMAIAALAAGKHVLCEKPLAMSLQEAKRMQEAAARSGKVNMLMHNYRFAPAVQFAKKLIEEGKLGRIRHIRAVYLNQSMIDPNRPFRWRLSKQMAGFGALGDIGSHIIDLARFLVGEFQEVSGLMETFVKQRPEADRSGQPDYSRMIPVDVDDAAAFLAKFECGAFGVFEATRYAGGNKNGNRFEINGEKGSVRWDFERMNELQVYFTDEDEAFRGFRTVNCTEAAHPYASAFWPPGHVLGYEHTFINLIHELVEGVARGTRPRPDFADGVNNQAVMEAVAQSAELGRRVRIAELMGPSSGEHAMFSHGKE</sequence>
<dbReference type="PANTHER" id="PTHR43818">
    <property type="entry name" value="BCDNA.GH03377"/>
    <property type="match status" value="1"/>
</dbReference>
<keyword evidence="5" id="KW-1185">Reference proteome</keyword>
<dbReference type="GO" id="GO:0016491">
    <property type="term" value="F:oxidoreductase activity"/>
    <property type="evidence" value="ECO:0007669"/>
    <property type="project" value="UniProtKB-KW"/>
</dbReference>
<dbReference type="EMBL" id="SIRE01000011">
    <property type="protein sequence ID" value="TBL77905.1"/>
    <property type="molecule type" value="Genomic_DNA"/>
</dbReference>
<dbReference type="Pfam" id="PF22725">
    <property type="entry name" value="GFO_IDH_MocA_C3"/>
    <property type="match status" value="1"/>
</dbReference>
<dbReference type="Proteomes" id="UP000293142">
    <property type="component" value="Unassembled WGS sequence"/>
</dbReference>
<evidence type="ECO:0000259" key="3">
    <source>
        <dbReference type="Pfam" id="PF22725"/>
    </source>
</evidence>
<accession>A0A4Q9DSN6</accession>
<dbReference type="GO" id="GO:0000166">
    <property type="term" value="F:nucleotide binding"/>
    <property type="evidence" value="ECO:0007669"/>
    <property type="project" value="InterPro"/>
</dbReference>
<evidence type="ECO:0000313" key="5">
    <source>
        <dbReference type="Proteomes" id="UP000293142"/>
    </source>
</evidence>
<feature type="domain" description="GFO/IDH/MocA-like oxidoreductase" evidence="3">
    <location>
        <begin position="141"/>
        <end position="282"/>
    </location>
</feature>
<proteinExistence type="predicted"/>
<dbReference type="OrthoDB" id="9815825at2"/>
<dbReference type="Gene3D" id="3.30.360.10">
    <property type="entry name" value="Dihydrodipicolinate Reductase, domain 2"/>
    <property type="match status" value="1"/>
</dbReference>
<feature type="domain" description="Gfo/Idh/MocA-like oxidoreductase N-terminal" evidence="2">
    <location>
        <begin position="6"/>
        <end position="129"/>
    </location>
</feature>
<gene>
    <name evidence="4" type="ORF">EYB31_17140</name>
</gene>
<dbReference type="InterPro" id="IPR050463">
    <property type="entry name" value="Gfo/Idh/MocA_oxidrdct_glycsds"/>
</dbReference>
<dbReference type="InterPro" id="IPR000683">
    <property type="entry name" value="Gfo/Idh/MocA-like_OxRdtase_N"/>
</dbReference>
<dbReference type="SUPFAM" id="SSF55347">
    <property type="entry name" value="Glyceraldehyde-3-phosphate dehydrogenase-like, C-terminal domain"/>
    <property type="match status" value="1"/>
</dbReference>
<dbReference type="Gene3D" id="3.40.50.720">
    <property type="entry name" value="NAD(P)-binding Rossmann-like Domain"/>
    <property type="match status" value="1"/>
</dbReference>
<name>A0A4Q9DSN6_9BACL</name>
<dbReference type="RefSeq" id="WP_131014637.1">
    <property type="nucleotide sequence ID" value="NZ_SIRE01000011.1"/>
</dbReference>
<dbReference type="InterPro" id="IPR055170">
    <property type="entry name" value="GFO_IDH_MocA-like_dom"/>
</dbReference>
<dbReference type="AlphaFoldDB" id="A0A4Q9DSN6"/>